<keyword evidence="1" id="KW-0812">Transmembrane</keyword>
<keyword evidence="1" id="KW-0472">Membrane</keyword>
<reference evidence="2 3" key="1">
    <citation type="journal article" date="2019" name="Sci. Rep.">
        <title>Extended insight into the Mycobacterium chelonae-abscessus complex through whole genome sequencing of Mycobacterium salmoniphilum outbreak and Mycobacterium salmoniphilum-like strains.</title>
        <authorList>
            <person name="Behra P.R.K."/>
            <person name="Das S."/>
            <person name="Pettersson B.M.F."/>
            <person name="Shirreff L."/>
            <person name="DuCote T."/>
            <person name="Jacobsson K.G."/>
            <person name="Ennis D.G."/>
            <person name="Kirsebom L.A."/>
        </authorList>
    </citation>
    <scope>NUCLEOTIDE SEQUENCE [LARGE SCALE GENOMIC DNA]</scope>
    <source>
        <strain evidence="2 3">CCUG 63697</strain>
    </source>
</reference>
<evidence type="ECO:0000313" key="3">
    <source>
        <dbReference type="Proteomes" id="UP000295165"/>
    </source>
</evidence>
<dbReference type="Proteomes" id="UP000295165">
    <property type="component" value="Unassembled WGS sequence"/>
</dbReference>
<feature type="transmembrane region" description="Helical" evidence="1">
    <location>
        <begin position="47"/>
        <end position="65"/>
    </location>
</feature>
<protein>
    <submittedName>
        <fullName evidence="2">Uncharacterized protein</fullName>
    </submittedName>
</protein>
<dbReference type="InterPro" id="IPR056964">
    <property type="entry name" value="Phage_holin"/>
</dbReference>
<dbReference type="Pfam" id="PF23778">
    <property type="entry name" value="Phage_holin_2"/>
    <property type="match status" value="1"/>
</dbReference>
<comment type="caution">
    <text evidence="2">The sequence shown here is derived from an EMBL/GenBank/DDBJ whole genome shotgun (WGS) entry which is preliminary data.</text>
</comment>
<evidence type="ECO:0000256" key="1">
    <source>
        <dbReference type="SAM" id="Phobius"/>
    </source>
</evidence>
<keyword evidence="3" id="KW-1185">Reference proteome</keyword>
<dbReference type="AlphaFoldDB" id="A0A4R8R2T4"/>
<accession>A0A4R8R2T4</accession>
<sequence length="133" mass="14664">MVAEAFLTLAETHTAERALQMHNIAPPAPRSGMTVSKWVSAESAGDILLLGAAGASWAFTLLYLARSPWWSRHVGRMLVAFTLALSLVLSQNAVGTWWGENYPYRGEIRDVLYAALGVTLIQLVLVLRRLQSR</sequence>
<gene>
    <name evidence="2" type="ORF">CCUG63697_01747</name>
</gene>
<name>A0A4R8R2T4_9MYCO</name>
<organism evidence="2 3">
    <name type="scientific">Mycobacteroides franklinii</name>
    <dbReference type="NCBI Taxonomy" id="948102"/>
    <lineage>
        <taxon>Bacteria</taxon>
        <taxon>Bacillati</taxon>
        <taxon>Actinomycetota</taxon>
        <taxon>Actinomycetes</taxon>
        <taxon>Mycobacteriales</taxon>
        <taxon>Mycobacteriaceae</taxon>
        <taxon>Mycobacteroides</taxon>
    </lineage>
</organism>
<feature type="transmembrane region" description="Helical" evidence="1">
    <location>
        <begin position="111"/>
        <end position="130"/>
    </location>
</feature>
<dbReference type="EMBL" id="PECC01000027">
    <property type="protein sequence ID" value="TDZ50244.1"/>
    <property type="molecule type" value="Genomic_DNA"/>
</dbReference>
<keyword evidence="1" id="KW-1133">Transmembrane helix</keyword>
<evidence type="ECO:0000313" key="2">
    <source>
        <dbReference type="EMBL" id="TDZ50244.1"/>
    </source>
</evidence>
<feature type="transmembrane region" description="Helical" evidence="1">
    <location>
        <begin position="77"/>
        <end position="99"/>
    </location>
</feature>
<proteinExistence type="predicted"/>